<evidence type="ECO:0000313" key="1">
    <source>
        <dbReference type="EMBL" id="KAJ7517019.1"/>
    </source>
</evidence>
<reference evidence="2" key="1">
    <citation type="journal article" date="2024" name="Proc. Natl. Acad. Sci. U.S.A.">
        <title>Extraordinary preservation of gene collinearity over three hundred million years revealed in homosporous lycophytes.</title>
        <authorList>
            <person name="Li C."/>
            <person name="Wickell D."/>
            <person name="Kuo L.Y."/>
            <person name="Chen X."/>
            <person name="Nie B."/>
            <person name="Liao X."/>
            <person name="Peng D."/>
            <person name="Ji J."/>
            <person name="Jenkins J."/>
            <person name="Williams M."/>
            <person name="Shu S."/>
            <person name="Plott C."/>
            <person name="Barry K."/>
            <person name="Rajasekar S."/>
            <person name="Grimwood J."/>
            <person name="Han X."/>
            <person name="Sun S."/>
            <person name="Hou Z."/>
            <person name="He W."/>
            <person name="Dai G."/>
            <person name="Sun C."/>
            <person name="Schmutz J."/>
            <person name="Leebens-Mack J.H."/>
            <person name="Li F.W."/>
            <person name="Wang L."/>
        </authorList>
    </citation>
    <scope>NUCLEOTIDE SEQUENCE [LARGE SCALE GENOMIC DNA]</scope>
    <source>
        <strain evidence="2">cv. PW_Plant_1</strain>
    </source>
</reference>
<comment type="caution">
    <text evidence="1">The sequence shown here is derived from an EMBL/GenBank/DDBJ whole genome shotgun (WGS) entry which is preliminary data.</text>
</comment>
<dbReference type="EMBL" id="CM055112">
    <property type="protein sequence ID" value="KAJ7517019.1"/>
    <property type="molecule type" value="Genomic_DNA"/>
</dbReference>
<proteinExistence type="predicted"/>
<protein>
    <submittedName>
        <fullName evidence="1">Uncharacterized protein</fullName>
    </submittedName>
</protein>
<name>A0ACC2AHL3_DIPCM</name>
<gene>
    <name evidence="1" type="ORF">O6H91_21G008600</name>
</gene>
<evidence type="ECO:0000313" key="2">
    <source>
        <dbReference type="Proteomes" id="UP001162992"/>
    </source>
</evidence>
<dbReference type="Proteomes" id="UP001162992">
    <property type="component" value="Chromosome 21"/>
</dbReference>
<sequence length="173" mass="20305">MKAIMYFIDYLQFMSQKFLEYKNRNDACVVEITKLVEYLSKEKMLSRSIYSQEAFWPQSLPTTFDSYESTSINEVEMDVELLPRRFCGRKADAPLVEFIPRREVVLDKFIAMWPLDEDVVEGSIPIWVTKVAKVKKKSKGLAQSFKHYGMNQNLINDVKTRDKFTTRSYTKIA</sequence>
<keyword evidence="2" id="KW-1185">Reference proteome</keyword>
<organism evidence="1 2">
    <name type="scientific">Diphasiastrum complanatum</name>
    <name type="common">Issler's clubmoss</name>
    <name type="synonym">Lycopodium complanatum</name>
    <dbReference type="NCBI Taxonomy" id="34168"/>
    <lineage>
        <taxon>Eukaryota</taxon>
        <taxon>Viridiplantae</taxon>
        <taxon>Streptophyta</taxon>
        <taxon>Embryophyta</taxon>
        <taxon>Tracheophyta</taxon>
        <taxon>Lycopodiopsida</taxon>
        <taxon>Lycopodiales</taxon>
        <taxon>Lycopodiaceae</taxon>
        <taxon>Lycopodioideae</taxon>
        <taxon>Diphasiastrum</taxon>
    </lineage>
</organism>
<accession>A0ACC2AHL3</accession>